<dbReference type="Proteomes" id="UP000664991">
    <property type="component" value="Unassembled WGS sequence"/>
</dbReference>
<evidence type="ECO:0000313" key="2">
    <source>
        <dbReference type="Proteomes" id="UP000664991"/>
    </source>
</evidence>
<dbReference type="EMBL" id="JAEMGP010000002">
    <property type="protein sequence ID" value="KAG5212868.1"/>
    <property type="molecule type" value="Genomic_DNA"/>
</dbReference>
<accession>A0A836ALN0</accession>
<dbReference type="AlphaFoldDB" id="A0A836ALN0"/>
<sequence length="154" mass="16901">MSALGSVGTDPPADPVVYLHETVLRPSSCGSLPTSSPSLQAASATHTCIHVIWEREDMLGRSLGFQQLRLELKGAAPPTVTDSTLMGPLHGSELLPCFVRLFSLNLIHINSEEHLYWVEGVICEEDRITDFDAKQMPKSSKVNLNQMFSQLPLT</sequence>
<proteinExistence type="predicted"/>
<reference evidence="1 2" key="1">
    <citation type="submission" date="2020-12" db="EMBL/GenBank/DDBJ databases">
        <title>De novo assembly of Tibetan sheep genome.</title>
        <authorList>
            <person name="Li X."/>
        </authorList>
    </citation>
    <scope>NUCLEOTIDE SEQUENCE [LARGE SCALE GENOMIC DNA]</scope>
    <source>
        <tissue evidence="1">Heart</tissue>
    </source>
</reference>
<gene>
    <name evidence="1" type="ORF">JEQ12_008654</name>
</gene>
<name>A0A836ALN0_SHEEP</name>
<evidence type="ECO:0000313" key="1">
    <source>
        <dbReference type="EMBL" id="KAG5212868.1"/>
    </source>
</evidence>
<protein>
    <submittedName>
        <fullName evidence="1">Uncharacterized protein</fullName>
    </submittedName>
</protein>
<organism evidence="1 2">
    <name type="scientific">Ovis aries</name>
    <name type="common">Sheep</name>
    <dbReference type="NCBI Taxonomy" id="9940"/>
    <lineage>
        <taxon>Eukaryota</taxon>
        <taxon>Metazoa</taxon>
        <taxon>Chordata</taxon>
        <taxon>Craniata</taxon>
        <taxon>Vertebrata</taxon>
        <taxon>Euteleostomi</taxon>
        <taxon>Mammalia</taxon>
        <taxon>Eutheria</taxon>
        <taxon>Laurasiatheria</taxon>
        <taxon>Artiodactyla</taxon>
        <taxon>Ruminantia</taxon>
        <taxon>Pecora</taxon>
        <taxon>Bovidae</taxon>
        <taxon>Caprinae</taxon>
        <taxon>Ovis</taxon>
    </lineage>
</organism>
<comment type="caution">
    <text evidence="1">The sequence shown here is derived from an EMBL/GenBank/DDBJ whole genome shotgun (WGS) entry which is preliminary data.</text>
</comment>